<proteinExistence type="predicted"/>
<organism evidence="3 4">
    <name type="scientific">Soboliphyme baturini</name>
    <dbReference type="NCBI Taxonomy" id="241478"/>
    <lineage>
        <taxon>Eukaryota</taxon>
        <taxon>Metazoa</taxon>
        <taxon>Ecdysozoa</taxon>
        <taxon>Nematoda</taxon>
        <taxon>Enoplea</taxon>
        <taxon>Dorylaimia</taxon>
        <taxon>Dioctophymatida</taxon>
        <taxon>Dioctophymatoidea</taxon>
        <taxon>Soboliphymatidae</taxon>
        <taxon>Soboliphyme</taxon>
    </lineage>
</organism>
<dbReference type="Pfam" id="PF00102">
    <property type="entry name" value="Y_phosphatase"/>
    <property type="match status" value="1"/>
</dbReference>
<dbReference type="GO" id="GO:0004725">
    <property type="term" value="F:protein tyrosine phosphatase activity"/>
    <property type="evidence" value="ECO:0007669"/>
    <property type="project" value="InterPro"/>
</dbReference>
<name>A0A3P8DQ52_9BILA</name>
<sequence>MRAKNIRPYWPTEIGSRYARSDGKFSVRKIGVQNLSYCILSVLAVQRRDTAEERRIKHVVYLKWPDHSVPSCTHDFLQIVANLNKVARQPKACSHVASDHPPIVMHCFAGIGRSGTAAAAYFLIELVQRKYAPDISRLVADLRRQRCLAVQGVIQYIFLYRAVAEFLLAKATLSAEFPQHLKLLHLLRDCTTKSECDLAVSVLSSYLTSLETRPAPPPKRCLHGCWCNFPT</sequence>
<feature type="domain" description="Tyrosine-protein phosphatase" evidence="1">
    <location>
        <begin position="9"/>
        <end position="166"/>
    </location>
</feature>
<evidence type="ECO:0000313" key="4">
    <source>
        <dbReference type="Proteomes" id="UP000270296"/>
    </source>
</evidence>
<dbReference type="PRINTS" id="PR00700">
    <property type="entry name" value="PRTYPHPHTASE"/>
</dbReference>
<dbReference type="InterPro" id="IPR050348">
    <property type="entry name" value="Protein-Tyr_Phosphatase"/>
</dbReference>
<gene>
    <name evidence="3" type="ORF">SBAD_LOCUS3906</name>
</gene>
<dbReference type="PANTHER" id="PTHR19134:SF449">
    <property type="entry name" value="TYROSINE-PROTEIN PHOSPHATASE 1"/>
    <property type="match status" value="1"/>
</dbReference>
<dbReference type="Proteomes" id="UP000270296">
    <property type="component" value="Unassembled WGS sequence"/>
</dbReference>
<evidence type="ECO:0000313" key="3">
    <source>
        <dbReference type="EMBL" id="VDP02749.1"/>
    </source>
</evidence>
<evidence type="ECO:0000259" key="2">
    <source>
        <dbReference type="PROSITE" id="PS50056"/>
    </source>
</evidence>
<dbReference type="SMART" id="SM00404">
    <property type="entry name" value="PTPc_motif"/>
    <property type="match status" value="1"/>
</dbReference>
<accession>A0A3P8DQ52</accession>
<evidence type="ECO:0000259" key="1">
    <source>
        <dbReference type="PROSITE" id="PS50055"/>
    </source>
</evidence>
<dbReference type="EMBL" id="UZAM01008014">
    <property type="protein sequence ID" value="VDP02749.1"/>
    <property type="molecule type" value="Genomic_DNA"/>
</dbReference>
<dbReference type="Gene3D" id="3.90.190.10">
    <property type="entry name" value="Protein tyrosine phosphatase superfamily"/>
    <property type="match status" value="1"/>
</dbReference>
<dbReference type="CDD" id="cd00047">
    <property type="entry name" value="PTPc"/>
    <property type="match status" value="1"/>
</dbReference>
<dbReference type="InterPro" id="IPR016130">
    <property type="entry name" value="Tyr_Pase_AS"/>
</dbReference>
<dbReference type="PROSITE" id="PS50055">
    <property type="entry name" value="TYR_PHOSPHATASE_PTP"/>
    <property type="match status" value="1"/>
</dbReference>
<feature type="domain" description="Tyrosine specific protein phosphatases" evidence="2">
    <location>
        <begin position="74"/>
        <end position="157"/>
    </location>
</feature>
<dbReference type="SUPFAM" id="SSF52799">
    <property type="entry name" value="(Phosphotyrosine protein) phosphatases II"/>
    <property type="match status" value="1"/>
</dbReference>
<reference evidence="3 4" key="1">
    <citation type="submission" date="2018-11" db="EMBL/GenBank/DDBJ databases">
        <authorList>
            <consortium name="Pathogen Informatics"/>
        </authorList>
    </citation>
    <scope>NUCLEOTIDE SEQUENCE [LARGE SCALE GENOMIC DNA]</scope>
</reference>
<evidence type="ECO:0008006" key="5">
    <source>
        <dbReference type="Google" id="ProtNLM"/>
    </source>
</evidence>
<dbReference type="PROSITE" id="PS00383">
    <property type="entry name" value="TYR_PHOSPHATASE_1"/>
    <property type="match status" value="1"/>
</dbReference>
<dbReference type="InterPro" id="IPR029021">
    <property type="entry name" value="Prot-tyrosine_phosphatase-like"/>
</dbReference>
<dbReference type="InterPro" id="IPR000387">
    <property type="entry name" value="Tyr_Pase_dom"/>
</dbReference>
<dbReference type="AlphaFoldDB" id="A0A3P8DQ52"/>
<keyword evidence="4" id="KW-1185">Reference proteome</keyword>
<dbReference type="InterPro" id="IPR003595">
    <property type="entry name" value="Tyr_Pase_cat"/>
</dbReference>
<dbReference type="InterPro" id="IPR000242">
    <property type="entry name" value="PTP_cat"/>
</dbReference>
<dbReference type="SMART" id="SM00194">
    <property type="entry name" value="PTPc"/>
    <property type="match status" value="1"/>
</dbReference>
<dbReference type="OrthoDB" id="8815311at2759"/>
<dbReference type="PROSITE" id="PS50056">
    <property type="entry name" value="TYR_PHOSPHATASE_2"/>
    <property type="match status" value="1"/>
</dbReference>
<protein>
    <recommendedName>
        <fullName evidence="5">Protein-tyrosine-phosphatase</fullName>
    </recommendedName>
</protein>
<dbReference type="PANTHER" id="PTHR19134">
    <property type="entry name" value="RECEPTOR-TYPE TYROSINE-PROTEIN PHOSPHATASE"/>
    <property type="match status" value="1"/>
</dbReference>